<accession>A0A381Y1N6</accession>
<dbReference type="EMBL" id="UINC01017181">
    <property type="protein sequence ID" value="SVA70908.1"/>
    <property type="molecule type" value="Genomic_DNA"/>
</dbReference>
<organism evidence="1">
    <name type="scientific">marine metagenome</name>
    <dbReference type="NCBI Taxonomy" id="408172"/>
    <lineage>
        <taxon>unclassified sequences</taxon>
        <taxon>metagenomes</taxon>
        <taxon>ecological metagenomes</taxon>
    </lineage>
</organism>
<evidence type="ECO:0000313" key="1">
    <source>
        <dbReference type="EMBL" id="SVA70908.1"/>
    </source>
</evidence>
<sequence>MSYGPLWAVLCSLAITISVATKAHASDNTSTENAYPNLAKLFERMETRQPIRPPAGLHPFLEESIAVVIEQRDMVSFLETTAADRITLLRATALFACWVRNNGFPVYAPGEVVVNAFKKGFSLELMFPVDHLAYLFYVPDDSIGGDFQMHIRVIYNKQYTYPFDKDIFDANVLVQGEQIAYRLEGLPRKGFLVTTHVHYNGNDFSYSNVQGIAGQKRGALGFLQEAFFFIPKTLYGISLEEDDLLIDAFLNQRIPDFETEPKYRVRRR</sequence>
<proteinExistence type="predicted"/>
<gene>
    <name evidence="1" type="ORF">METZ01_LOCUS123762</name>
</gene>
<protein>
    <submittedName>
        <fullName evidence="1">Uncharacterized protein</fullName>
    </submittedName>
</protein>
<dbReference type="AlphaFoldDB" id="A0A381Y1N6"/>
<reference evidence="1" key="1">
    <citation type="submission" date="2018-05" db="EMBL/GenBank/DDBJ databases">
        <authorList>
            <person name="Lanie J.A."/>
            <person name="Ng W.-L."/>
            <person name="Kazmierczak K.M."/>
            <person name="Andrzejewski T.M."/>
            <person name="Davidsen T.M."/>
            <person name="Wayne K.J."/>
            <person name="Tettelin H."/>
            <person name="Glass J.I."/>
            <person name="Rusch D."/>
            <person name="Podicherti R."/>
            <person name="Tsui H.-C.T."/>
            <person name="Winkler M.E."/>
        </authorList>
    </citation>
    <scope>NUCLEOTIDE SEQUENCE</scope>
</reference>
<name>A0A381Y1N6_9ZZZZ</name>